<dbReference type="SMART" id="SM00028">
    <property type="entry name" value="TPR"/>
    <property type="match status" value="6"/>
</dbReference>
<sequence>MSDHIFISHSSKDDEFVKQLRQLLELHGQVPWVDSRELTGGDDLKARIEESIRTARHFLVVISLDALDSEWVERELEIALDEAEQREDGYKVIPVVLPGTPMRIFKRSFPGDPLYIEVADSPNGLSEALPAIFAALGLELPADWQGKENVAAKPLAELLLKLTDPQIKEEDGIRRATAMTELEYIPADGAGRSILSRRYRFTAPLGPVELEELRWYIERYFQWPVGVFKDRAIKTEADLPAWGKSLYEAALQAESAREPLTAWQGQSGSRRFSVQVDFEPPEGSSEDEAAQFREAAVELLALPWEIMHDKTGFLGQGGNPVRVRRRLPNRNNIPVRQASLPIRVLLLSPRPEIDKEGKSVGYFDHRSSALPLIEAVEDLGEGLVQVDILRPPTFPALKTALKEAKDHDQSYDIVHFDGHGVYDRKVGLGALCFEAARDSGKCGQRLLELVNAQKLAAELRAYGVPLMVLDACQTARAEIDPASSVAARLLEEGVGSVIAMSHTVLVETARRFVTAFYQALAQGGRVGDAMLSAQAALFADPFRGKKMGAGDLELQDWFVPVLYQDRDDPQLFNLRPGEAEQRLAQQGRKHQLGNMPDEPEHSFIGRSRMLLHVERLLAEQQYAVIRGSGGLGKTALATELGRWLVRCKRFQRAAFISVEPQNVQDVRGVLDVLGRQLLPQYSVATFPEQEGDALALARQPVERALRDHPTLILLDNMESVLPDHEGRNPAGAADVSELLALCQQLLEAAPDCCLLFTSREALPSPFSGTKNTVELGRLDRPEAVKLVEQVMALHGWEPPRDDSATTPKEIDELVETVNCHPRALVLLAREVVNGVRVTAASAAELMARLEAANPGDRENSLYASVELSLRRLPPDMRERIKGLAVFHGGGNRYTMQEVLGVEDEQMQAIGAMLIKQGMAEEQEYSYLRLDPSLPAYLRLELNTEQLPELEAAWAEAMCQLVGFLYQQLGKDTQMAATLTLLELPNLIALLAWQERQLTADPAQAEEISRLAGSIEQLLQGLNRPQALQRAVALRAKSAQAIPDWGKARFAHERLLIDRLLEQGKLPTALKQAKALLEKAQAAGATAYKDADYDLAMAHFLLGRVLRIGGQADPALALLVQSQQLFEALGEQGEHMAAVILTRQADCLRNLGRLDEAAEKYEENTRRAEKLKDFRQVAVGKGQLASLRYRQQRFTDALAEYHECLSIFTDLKEPASIAAVWHQIGMVHQEIEQYEEAETAYSRALEIKTRRKDLAGQASTLTQLGNLYKDCLRRPEEALVFYRQAVDIAVESGDLAKEGMRRNNIADTLRQLKRYAEARQEIDRAIACKEQIGLAAEPWKSFAILHLIESAEGHATAAKAAWQQARDAYLAYRRQGGYAQTPGGKLADQIVEAIQQGKGEDVVQELRQIAEAGRGDRPVAPTVPLLLAVLNGSRDSALADDPILYYHDAAELLFLMERLEER</sequence>
<dbReference type="InterPro" id="IPR035897">
    <property type="entry name" value="Toll_tir_struct_dom_sf"/>
</dbReference>
<dbReference type="PROSITE" id="PS50104">
    <property type="entry name" value="TIR"/>
    <property type="match status" value="1"/>
</dbReference>
<dbReference type="InterPro" id="IPR027417">
    <property type="entry name" value="P-loop_NTPase"/>
</dbReference>
<accession>A0AAU8LZK2</accession>
<proteinExistence type="predicted"/>
<feature type="domain" description="TIR" evidence="2">
    <location>
        <begin position="1"/>
        <end position="136"/>
    </location>
</feature>
<dbReference type="PROSITE" id="PS50005">
    <property type="entry name" value="TPR"/>
    <property type="match status" value="1"/>
</dbReference>
<dbReference type="Gene3D" id="3.40.50.300">
    <property type="entry name" value="P-loop containing nucleotide triphosphate hydrolases"/>
    <property type="match status" value="1"/>
</dbReference>
<dbReference type="SUPFAM" id="SSF52200">
    <property type="entry name" value="Toll/Interleukin receptor TIR domain"/>
    <property type="match status" value="1"/>
</dbReference>
<evidence type="ECO:0000313" key="3">
    <source>
        <dbReference type="EMBL" id="XCN74711.1"/>
    </source>
</evidence>
<dbReference type="SUPFAM" id="SSF52540">
    <property type="entry name" value="P-loop containing nucleoside triphosphate hydrolases"/>
    <property type="match status" value="1"/>
</dbReference>
<keyword evidence="1" id="KW-0802">TPR repeat</keyword>
<dbReference type="InterPro" id="IPR011990">
    <property type="entry name" value="TPR-like_helical_dom_sf"/>
</dbReference>
<organism evidence="3">
    <name type="scientific">Candidatus Electrothrix aestuarii</name>
    <dbReference type="NCBI Taxonomy" id="3062594"/>
    <lineage>
        <taxon>Bacteria</taxon>
        <taxon>Pseudomonadati</taxon>
        <taxon>Thermodesulfobacteriota</taxon>
        <taxon>Desulfobulbia</taxon>
        <taxon>Desulfobulbales</taxon>
        <taxon>Desulfobulbaceae</taxon>
        <taxon>Candidatus Electrothrix</taxon>
    </lineage>
</organism>
<dbReference type="KEGG" id="eaj:Q3M24_08210"/>
<dbReference type="Pfam" id="PF13424">
    <property type="entry name" value="TPR_12"/>
    <property type="match status" value="1"/>
</dbReference>
<dbReference type="InterPro" id="IPR024983">
    <property type="entry name" value="CHAT_dom"/>
</dbReference>
<dbReference type="InterPro" id="IPR000157">
    <property type="entry name" value="TIR_dom"/>
</dbReference>
<name>A0AAU8LZK2_9BACT</name>
<dbReference type="InterPro" id="IPR003593">
    <property type="entry name" value="AAA+_ATPase"/>
</dbReference>
<dbReference type="SMART" id="SM00255">
    <property type="entry name" value="TIR"/>
    <property type="match status" value="1"/>
</dbReference>
<dbReference type="Gene3D" id="3.40.50.10140">
    <property type="entry name" value="Toll/interleukin-1 receptor homology (TIR) domain"/>
    <property type="match status" value="1"/>
</dbReference>
<gene>
    <name evidence="3" type="ORF">Q3M24_08210</name>
</gene>
<dbReference type="PANTHER" id="PTHR47691">
    <property type="entry name" value="REGULATOR-RELATED"/>
    <property type="match status" value="1"/>
</dbReference>
<dbReference type="InterPro" id="IPR019734">
    <property type="entry name" value="TPR_rpt"/>
</dbReference>
<feature type="repeat" description="TPR" evidence="1">
    <location>
        <begin position="1217"/>
        <end position="1250"/>
    </location>
</feature>
<dbReference type="Gene3D" id="1.25.40.10">
    <property type="entry name" value="Tetratricopeptide repeat domain"/>
    <property type="match status" value="2"/>
</dbReference>
<reference evidence="3" key="1">
    <citation type="journal article" date="2024" name="Syst. Appl. Microbiol.">
        <title>First single-strain enrichments of Electrothrix cable bacteria, description of E. aestuarii sp. nov. and E. rattekaaiensis sp. nov., and proposal of a cable bacteria taxonomy following the rules of the SeqCode.</title>
        <authorList>
            <person name="Plum-Jensen L.E."/>
            <person name="Schramm A."/>
            <person name="Marshall I.P.G."/>
        </authorList>
    </citation>
    <scope>NUCLEOTIDE SEQUENCE</scope>
    <source>
        <strain evidence="3">Rat1</strain>
    </source>
</reference>
<dbReference type="PANTHER" id="PTHR47691:SF3">
    <property type="entry name" value="HTH-TYPE TRANSCRIPTIONAL REGULATOR RV0890C-RELATED"/>
    <property type="match status" value="1"/>
</dbReference>
<dbReference type="Pfam" id="PF12770">
    <property type="entry name" value="CHAT"/>
    <property type="match status" value="1"/>
</dbReference>
<dbReference type="SMART" id="SM00382">
    <property type="entry name" value="AAA"/>
    <property type="match status" value="1"/>
</dbReference>
<dbReference type="Pfam" id="PF13676">
    <property type="entry name" value="TIR_2"/>
    <property type="match status" value="1"/>
</dbReference>
<dbReference type="Pfam" id="PF13374">
    <property type="entry name" value="TPR_10"/>
    <property type="match status" value="1"/>
</dbReference>
<dbReference type="EMBL" id="CP159373">
    <property type="protein sequence ID" value="XCN74711.1"/>
    <property type="molecule type" value="Genomic_DNA"/>
</dbReference>
<dbReference type="SUPFAM" id="SSF48452">
    <property type="entry name" value="TPR-like"/>
    <property type="match status" value="2"/>
</dbReference>
<reference evidence="3" key="2">
    <citation type="submission" date="2024-06" db="EMBL/GenBank/DDBJ databases">
        <authorList>
            <person name="Plum-Jensen L.E."/>
            <person name="Schramm A."/>
            <person name="Marshall I.P.G."/>
        </authorList>
    </citation>
    <scope>NUCLEOTIDE SEQUENCE</scope>
    <source>
        <strain evidence="3">Rat1</strain>
    </source>
</reference>
<protein>
    <submittedName>
        <fullName evidence="3">Tetratricopeptide repeat protein</fullName>
    </submittedName>
</protein>
<evidence type="ECO:0000259" key="2">
    <source>
        <dbReference type="PROSITE" id="PS50104"/>
    </source>
</evidence>
<evidence type="ECO:0000256" key="1">
    <source>
        <dbReference type="PROSITE-ProRule" id="PRU00339"/>
    </source>
</evidence>
<dbReference type="GO" id="GO:0007165">
    <property type="term" value="P:signal transduction"/>
    <property type="evidence" value="ECO:0007669"/>
    <property type="project" value="InterPro"/>
</dbReference>